<evidence type="ECO:0000313" key="1">
    <source>
        <dbReference type="EMBL" id="AAV42418.1"/>
    </source>
</evidence>
<dbReference type="HOGENOM" id="CLU_171005_0_0_9"/>
<dbReference type="EMBL" id="CP000033">
    <property type="protein sequence ID" value="AAV42418.1"/>
    <property type="molecule type" value="Genomic_DNA"/>
</dbReference>
<keyword evidence="2" id="KW-1185">Reference proteome</keyword>
<dbReference type="eggNOG" id="ENOG5032JC9">
    <property type="taxonomic scope" value="Bacteria"/>
</dbReference>
<dbReference type="AlphaFoldDB" id="Q5FLK6"/>
<protein>
    <submittedName>
        <fullName evidence="1">Uncharacterized protein</fullName>
    </submittedName>
</protein>
<dbReference type="RefSeq" id="WP_003546292.1">
    <property type="nucleotide sequence ID" value="NC_006814.3"/>
</dbReference>
<dbReference type="GeneID" id="93290336"/>
<sequence length="113" mass="13389">MDKQYSDDDVRGQRSILTDNDKNAVKELIFTENAKKHYEVLTGSQKTFINRELDDLKLGKDSFKSREVNSELNQRIIYKEEGNQIIITDFLFDAYRDTEQYKKAQIRMNNMNN</sequence>
<dbReference type="BioCyc" id="LACI272621:G1G49-559-MONOMER"/>
<reference evidence="1 2" key="1">
    <citation type="journal article" date="2005" name="Proc. Natl. Acad. Sci. U.S.A.">
        <title>Complete genome sequence of the probiotic lactic acid bacterium Lactobacillus acidophilus NCFM.</title>
        <authorList>
            <person name="Altermann E."/>
            <person name="Russell W.M."/>
            <person name="Azcarate-Peril M.A."/>
            <person name="Barrangou R."/>
            <person name="Buck B.L."/>
            <person name="McAuliffe O."/>
            <person name="Souther N."/>
            <person name="Dobson A."/>
            <person name="Duong T."/>
            <person name="Callanan M."/>
            <person name="Lick S."/>
            <person name="Hamrick A."/>
            <person name="Cano R."/>
            <person name="Klaenhammer T.R."/>
        </authorList>
    </citation>
    <scope>NUCLEOTIDE SEQUENCE [LARGE SCALE GENOMIC DNA]</scope>
    <source>
        <strain evidence="2">ATCC 700396 / NCK56 / N2 / NCFM</strain>
    </source>
</reference>
<accession>Q5FLK6</accession>
<evidence type="ECO:0000313" key="2">
    <source>
        <dbReference type="Proteomes" id="UP000006381"/>
    </source>
</evidence>
<organism evidence="2">
    <name type="scientific">Lactobacillus acidophilus (strain ATCC 700396 / NCK56 / N2 / NCFM)</name>
    <dbReference type="NCBI Taxonomy" id="272621"/>
    <lineage>
        <taxon>Bacteria</taxon>
        <taxon>Bacillati</taxon>
        <taxon>Bacillota</taxon>
        <taxon>Bacilli</taxon>
        <taxon>Lactobacillales</taxon>
        <taxon>Lactobacillaceae</taxon>
        <taxon>Lactobacillus</taxon>
    </lineage>
</organism>
<dbReference type="Proteomes" id="UP000006381">
    <property type="component" value="Chromosome"/>
</dbReference>
<dbReference type="KEGG" id="lac:LBA0537"/>
<name>Q5FLK6_LACAC</name>
<dbReference type="OrthoDB" id="2309160at2"/>
<gene>
    <name evidence="1" type="ordered locus">LBA0537</name>
</gene>
<proteinExistence type="predicted"/>
<dbReference type="STRING" id="272621.LBA0537"/>
<dbReference type="PATRIC" id="fig|272621.13.peg.512"/>